<name>A0A383BAS5_9ZZZZ</name>
<organism evidence="1">
    <name type="scientific">marine metagenome</name>
    <dbReference type="NCBI Taxonomy" id="408172"/>
    <lineage>
        <taxon>unclassified sequences</taxon>
        <taxon>metagenomes</taxon>
        <taxon>ecological metagenomes</taxon>
    </lineage>
</organism>
<feature type="non-terminal residue" evidence="1">
    <location>
        <position position="1"/>
    </location>
</feature>
<dbReference type="EMBL" id="UINC01198843">
    <property type="protein sequence ID" value="SVE16984.1"/>
    <property type="molecule type" value="Genomic_DNA"/>
</dbReference>
<sequence length="246" mass="24626">SSLTITITNIDDTGYEFLYIDSTACDLEDEHSETTTGGSSITCAVSMSGTTATVTLTPGTALTSAAIQTLINAMTYENTDEDPSTGNNRVHTITAIADNGGTSNGGVASASVSLAATISVVAADNDAPVNTVAGTTASEDVAKAITGTSVADVDDTSLTTVQLTTTLGTFTLATSSATYEVGTQGSAASTVTLSGTIANINVALATITWTSATNDNDNPTFTLVSTDGGTNADTDTFTVTVSAIND</sequence>
<evidence type="ECO:0008006" key="2">
    <source>
        <dbReference type="Google" id="ProtNLM"/>
    </source>
</evidence>
<protein>
    <recommendedName>
        <fullName evidence="2">Cadherin domain-containing protein</fullName>
    </recommendedName>
</protein>
<proteinExistence type="predicted"/>
<feature type="non-terminal residue" evidence="1">
    <location>
        <position position="246"/>
    </location>
</feature>
<reference evidence="1" key="1">
    <citation type="submission" date="2018-05" db="EMBL/GenBank/DDBJ databases">
        <authorList>
            <person name="Lanie J.A."/>
            <person name="Ng W.-L."/>
            <person name="Kazmierczak K.M."/>
            <person name="Andrzejewski T.M."/>
            <person name="Davidsen T.M."/>
            <person name="Wayne K.J."/>
            <person name="Tettelin H."/>
            <person name="Glass J.I."/>
            <person name="Rusch D."/>
            <person name="Podicherti R."/>
            <person name="Tsui H.-C.T."/>
            <person name="Winkler M.E."/>
        </authorList>
    </citation>
    <scope>NUCLEOTIDE SEQUENCE</scope>
</reference>
<gene>
    <name evidence="1" type="ORF">METZ01_LOCUS469838</name>
</gene>
<evidence type="ECO:0000313" key="1">
    <source>
        <dbReference type="EMBL" id="SVE16984.1"/>
    </source>
</evidence>
<accession>A0A383BAS5</accession>
<dbReference type="AlphaFoldDB" id="A0A383BAS5"/>